<reference evidence="2 3" key="1">
    <citation type="submission" date="2018-06" db="EMBL/GenBank/DDBJ databases">
        <title>A transcriptomic atlas of mushroom development highlights an independent origin of complex multicellularity.</title>
        <authorList>
            <consortium name="DOE Joint Genome Institute"/>
            <person name="Krizsan K."/>
            <person name="Almasi E."/>
            <person name="Merenyi Z."/>
            <person name="Sahu N."/>
            <person name="Viragh M."/>
            <person name="Koszo T."/>
            <person name="Mondo S."/>
            <person name="Kiss B."/>
            <person name="Balint B."/>
            <person name="Kues U."/>
            <person name="Barry K."/>
            <person name="Hegedus J.C."/>
            <person name="Henrissat B."/>
            <person name="Johnson J."/>
            <person name="Lipzen A."/>
            <person name="Ohm R."/>
            <person name="Nagy I."/>
            <person name="Pangilinan J."/>
            <person name="Yan J."/>
            <person name="Xiong Y."/>
            <person name="Grigoriev I.V."/>
            <person name="Hibbett D.S."/>
            <person name="Nagy L.G."/>
        </authorList>
    </citation>
    <scope>NUCLEOTIDE SEQUENCE [LARGE SCALE GENOMIC DNA]</scope>
    <source>
        <strain evidence="2 3">SZMC22713</strain>
    </source>
</reference>
<proteinExistence type="predicted"/>
<name>A0A4Y7PK47_9AGAM</name>
<gene>
    <name evidence="2" type="ORF">BD410DRAFT_732066</name>
</gene>
<evidence type="ECO:0000313" key="3">
    <source>
        <dbReference type="Proteomes" id="UP000294933"/>
    </source>
</evidence>
<dbReference type="Pfam" id="PF21816">
    <property type="entry name" value="Zap1_zf1"/>
    <property type="match status" value="1"/>
</dbReference>
<dbReference type="EMBL" id="ML170260">
    <property type="protein sequence ID" value="TDL15854.1"/>
    <property type="molecule type" value="Genomic_DNA"/>
</dbReference>
<evidence type="ECO:0000313" key="2">
    <source>
        <dbReference type="EMBL" id="TDL15854.1"/>
    </source>
</evidence>
<dbReference type="InterPro" id="IPR036236">
    <property type="entry name" value="Znf_C2H2_sf"/>
</dbReference>
<dbReference type="OrthoDB" id="3270241at2759"/>
<dbReference type="InterPro" id="IPR013087">
    <property type="entry name" value="Znf_C2H2_type"/>
</dbReference>
<dbReference type="InterPro" id="IPR048420">
    <property type="entry name" value="Zap1-like_Znf1"/>
</dbReference>
<feature type="non-terminal residue" evidence="2">
    <location>
        <position position="79"/>
    </location>
</feature>
<keyword evidence="3" id="KW-1185">Reference proteome</keyword>
<evidence type="ECO:0000259" key="1">
    <source>
        <dbReference type="PROSITE" id="PS00028"/>
    </source>
</evidence>
<dbReference type="PROSITE" id="PS00028">
    <property type="entry name" value="ZINC_FINGER_C2H2_1"/>
    <property type="match status" value="1"/>
</dbReference>
<dbReference type="Gene3D" id="3.30.160.60">
    <property type="entry name" value="Classic Zinc Finger"/>
    <property type="match status" value="1"/>
</dbReference>
<sequence>MTSLQSKWAAANPSRPTVDTTMAAPLAACRWEWCRSSFQSQDELVEHVLHEHIDNVHPVKRKDLGILRRAEEGVSDGGE</sequence>
<dbReference type="Proteomes" id="UP000294933">
    <property type="component" value="Unassembled WGS sequence"/>
</dbReference>
<dbReference type="SUPFAM" id="SSF57667">
    <property type="entry name" value="beta-beta-alpha zinc fingers"/>
    <property type="match status" value="1"/>
</dbReference>
<protein>
    <recommendedName>
        <fullName evidence="1">C2H2-type domain-containing protein</fullName>
    </recommendedName>
</protein>
<organism evidence="2 3">
    <name type="scientific">Rickenella mellea</name>
    <dbReference type="NCBI Taxonomy" id="50990"/>
    <lineage>
        <taxon>Eukaryota</taxon>
        <taxon>Fungi</taxon>
        <taxon>Dikarya</taxon>
        <taxon>Basidiomycota</taxon>
        <taxon>Agaricomycotina</taxon>
        <taxon>Agaricomycetes</taxon>
        <taxon>Hymenochaetales</taxon>
        <taxon>Rickenellaceae</taxon>
        <taxon>Rickenella</taxon>
    </lineage>
</organism>
<feature type="domain" description="C2H2-type" evidence="1">
    <location>
        <begin position="29"/>
        <end position="52"/>
    </location>
</feature>
<dbReference type="VEuPathDB" id="FungiDB:BD410DRAFT_732066"/>
<dbReference type="STRING" id="50990.A0A4Y7PK47"/>
<dbReference type="GO" id="GO:0008270">
    <property type="term" value="F:zinc ion binding"/>
    <property type="evidence" value="ECO:0007669"/>
    <property type="project" value="InterPro"/>
</dbReference>
<dbReference type="AlphaFoldDB" id="A0A4Y7PK47"/>
<accession>A0A4Y7PK47</accession>